<protein>
    <recommendedName>
        <fullName evidence="10">Probable GTP-binding protein EngB</fullName>
    </recommendedName>
</protein>
<dbReference type="InterPro" id="IPR030393">
    <property type="entry name" value="G_ENGB_dom"/>
</dbReference>
<dbReference type="OrthoDB" id="9805918at2"/>
<dbReference type="AlphaFoldDB" id="A0A0H5DRY3"/>
<sequence length="203" mass="22711">MTLSKIKEAKFQGAFGPDVKIPVFKTPQGKVMPEIALIGRSNVGKSSLINHMLGRKGLAKTSSVPGKTQTVNFFIVNDQVALADLPGFGYAKVPKELRAKWGPLIEGYLQGRENLKLVLFLFDIRREPSEEDIAMLDWLLHFEKDVIAVFTKSDKISHSAHQKTAHQILEHLRADIPFVIFSTNENKGKEALIRLIDNHIQAT</sequence>
<evidence type="ECO:0000259" key="11">
    <source>
        <dbReference type="PROSITE" id="PS51706"/>
    </source>
</evidence>
<comment type="similarity">
    <text evidence="2 10">Belongs to the TRAFAC class TrmE-Era-EngA-EngB-Septin-like GTPase superfamily. EngB GTPase family.</text>
</comment>
<evidence type="ECO:0000256" key="4">
    <source>
        <dbReference type="ARBA" id="ARBA00022723"/>
    </source>
</evidence>
<evidence type="ECO:0000256" key="10">
    <source>
        <dbReference type="HAMAP-Rule" id="MF_00321"/>
    </source>
</evidence>
<keyword evidence="3 10" id="KW-0132">Cell division</keyword>
<keyword evidence="13" id="KW-1185">Reference proteome</keyword>
<dbReference type="Gene3D" id="3.40.50.300">
    <property type="entry name" value="P-loop containing nucleotide triphosphate hydrolases"/>
    <property type="match status" value="1"/>
</dbReference>
<evidence type="ECO:0000256" key="1">
    <source>
        <dbReference type="ARBA" id="ARBA00001946"/>
    </source>
</evidence>
<comment type="cofactor">
    <cofactor evidence="1">
        <name>Mg(2+)</name>
        <dbReference type="ChEBI" id="CHEBI:18420"/>
    </cofactor>
</comment>
<comment type="function">
    <text evidence="10">Necessary for normal cell division and for the maintenance of normal septation.</text>
</comment>
<gene>
    <name evidence="10 12" type="primary">engB</name>
    <name evidence="12" type="ORF">ELAC_1676</name>
</gene>
<dbReference type="PANTHER" id="PTHR11649">
    <property type="entry name" value="MSS1/TRME-RELATED GTP-BINDING PROTEIN"/>
    <property type="match status" value="1"/>
</dbReference>
<dbReference type="RefSeq" id="WP_098038861.1">
    <property type="nucleotide sequence ID" value="NZ_CWGJ01000025.1"/>
</dbReference>
<dbReference type="Pfam" id="PF01926">
    <property type="entry name" value="MMR_HSR1"/>
    <property type="match status" value="1"/>
</dbReference>
<evidence type="ECO:0000256" key="9">
    <source>
        <dbReference type="ARBA" id="ARBA00023306"/>
    </source>
</evidence>
<keyword evidence="7 10" id="KW-0342">GTP-binding</keyword>
<dbReference type="HAMAP" id="MF_00321">
    <property type="entry name" value="GTPase_EngB"/>
    <property type="match status" value="1"/>
</dbReference>
<keyword evidence="5 10" id="KW-0547">Nucleotide-binding</keyword>
<dbReference type="NCBIfam" id="TIGR03598">
    <property type="entry name" value="GTPase_YsxC"/>
    <property type="match status" value="1"/>
</dbReference>
<accession>A0A0H5DRY3</accession>
<proteinExistence type="inferred from homology"/>
<dbReference type="EMBL" id="CWGJ01000025">
    <property type="protein sequence ID" value="CRX39003.1"/>
    <property type="molecule type" value="Genomic_DNA"/>
</dbReference>
<feature type="domain" description="EngB-type G" evidence="11">
    <location>
        <begin position="31"/>
        <end position="202"/>
    </location>
</feature>
<organism evidence="12 13">
    <name type="scientific">Estrella lausannensis</name>
    <dbReference type="NCBI Taxonomy" id="483423"/>
    <lineage>
        <taxon>Bacteria</taxon>
        <taxon>Pseudomonadati</taxon>
        <taxon>Chlamydiota</taxon>
        <taxon>Chlamydiia</taxon>
        <taxon>Parachlamydiales</taxon>
        <taxon>Candidatus Criblamydiaceae</taxon>
        <taxon>Estrella</taxon>
    </lineage>
</organism>
<dbReference type="InterPro" id="IPR027417">
    <property type="entry name" value="P-loop_NTPase"/>
</dbReference>
<dbReference type="SUPFAM" id="SSF52540">
    <property type="entry name" value="P-loop containing nucleoside triphosphate hydrolases"/>
    <property type="match status" value="1"/>
</dbReference>
<evidence type="ECO:0000256" key="3">
    <source>
        <dbReference type="ARBA" id="ARBA00022618"/>
    </source>
</evidence>
<dbReference type="InterPro" id="IPR006073">
    <property type="entry name" value="GTP-bd"/>
</dbReference>
<keyword evidence="8 10" id="KW-0717">Septation</keyword>
<keyword evidence="9 10" id="KW-0131">Cell cycle</keyword>
<dbReference type="PANTHER" id="PTHR11649:SF13">
    <property type="entry name" value="ENGB-TYPE G DOMAIN-CONTAINING PROTEIN"/>
    <property type="match status" value="1"/>
</dbReference>
<dbReference type="Proteomes" id="UP000220251">
    <property type="component" value="Unassembled WGS sequence"/>
</dbReference>
<reference evidence="13" key="1">
    <citation type="submission" date="2015-06" db="EMBL/GenBank/DDBJ databases">
        <authorList>
            <person name="Bertelli C."/>
        </authorList>
    </citation>
    <scope>NUCLEOTIDE SEQUENCE [LARGE SCALE GENOMIC DNA]</scope>
    <source>
        <strain evidence="13">CRIB-30</strain>
    </source>
</reference>
<dbReference type="GO" id="GO:0046872">
    <property type="term" value="F:metal ion binding"/>
    <property type="evidence" value="ECO:0007669"/>
    <property type="project" value="UniProtKB-KW"/>
</dbReference>
<dbReference type="GO" id="GO:0000917">
    <property type="term" value="P:division septum assembly"/>
    <property type="evidence" value="ECO:0007669"/>
    <property type="project" value="UniProtKB-KW"/>
</dbReference>
<evidence type="ECO:0000256" key="5">
    <source>
        <dbReference type="ARBA" id="ARBA00022741"/>
    </source>
</evidence>
<dbReference type="PROSITE" id="PS51706">
    <property type="entry name" value="G_ENGB"/>
    <property type="match status" value="1"/>
</dbReference>
<evidence type="ECO:0000256" key="2">
    <source>
        <dbReference type="ARBA" id="ARBA00009638"/>
    </source>
</evidence>
<evidence type="ECO:0000256" key="8">
    <source>
        <dbReference type="ARBA" id="ARBA00023210"/>
    </source>
</evidence>
<evidence type="ECO:0000313" key="13">
    <source>
        <dbReference type="Proteomes" id="UP000220251"/>
    </source>
</evidence>
<evidence type="ECO:0000313" key="12">
    <source>
        <dbReference type="EMBL" id="CRX39003.1"/>
    </source>
</evidence>
<keyword evidence="6" id="KW-0460">Magnesium</keyword>
<dbReference type="GO" id="GO:0005525">
    <property type="term" value="F:GTP binding"/>
    <property type="evidence" value="ECO:0007669"/>
    <property type="project" value="UniProtKB-UniRule"/>
</dbReference>
<evidence type="ECO:0000256" key="7">
    <source>
        <dbReference type="ARBA" id="ARBA00023134"/>
    </source>
</evidence>
<dbReference type="CDD" id="cd01876">
    <property type="entry name" value="YihA_EngB"/>
    <property type="match status" value="1"/>
</dbReference>
<dbReference type="InterPro" id="IPR019987">
    <property type="entry name" value="GTP-bd_ribosome_bio_YsxC"/>
</dbReference>
<evidence type="ECO:0000256" key="6">
    <source>
        <dbReference type="ARBA" id="ARBA00022842"/>
    </source>
</evidence>
<name>A0A0H5DRY3_9BACT</name>
<keyword evidence="4" id="KW-0479">Metal-binding</keyword>